<dbReference type="EMBL" id="CAMPGE010013747">
    <property type="protein sequence ID" value="CAI2372461.1"/>
    <property type="molecule type" value="Genomic_DNA"/>
</dbReference>
<keyword evidence="1" id="KW-0723">Serine/threonine-protein kinase</keyword>
<dbReference type="InterPro" id="IPR008271">
    <property type="entry name" value="Ser/Thr_kinase_AS"/>
</dbReference>
<dbReference type="AlphaFoldDB" id="A0AAD1XH16"/>
<protein>
    <recommendedName>
        <fullName evidence="6">Protein kinase domain-containing protein</fullName>
    </recommendedName>
</protein>
<dbReference type="SMART" id="SM00220">
    <property type="entry name" value="S_TKc"/>
    <property type="match status" value="1"/>
</dbReference>
<dbReference type="PANTHER" id="PTHR24345:SF0">
    <property type="entry name" value="CELL CYCLE SERINE_THREONINE-PROTEIN KINASE CDC5_MSD2"/>
    <property type="match status" value="1"/>
</dbReference>
<reference evidence="7" key="1">
    <citation type="submission" date="2023-07" db="EMBL/GenBank/DDBJ databases">
        <authorList>
            <consortium name="AG Swart"/>
            <person name="Singh M."/>
            <person name="Singh A."/>
            <person name="Seah K."/>
            <person name="Emmerich C."/>
        </authorList>
    </citation>
    <scope>NUCLEOTIDE SEQUENCE</scope>
    <source>
        <strain evidence="7">DP1</strain>
    </source>
</reference>
<keyword evidence="4" id="KW-0418">Kinase</keyword>
<dbReference type="GO" id="GO:0004674">
    <property type="term" value="F:protein serine/threonine kinase activity"/>
    <property type="evidence" value="ECO:0007669"/>
    <property type="project" value="UniProtKB-KW"/>
</dbReference>
<evidence type="ECO:0000313" key="8">
    <source>
        <dbReference type="Proteomes" id="UP001295684"/>
    </source>
</evidence>
<dbReference type="Gene3D" id="1.10.510.10">
    <property type="entry name" value="Transferase(Phosphotransferase) domain 1"/>
    <property type="match status" value="1"/>
</dbReference>
<keyword evidence="3" id="KW-0547">Nucleotide-binding</keyword>
<keyword evidence="5" id="KW-0067">ATP-binding</keyword>
<proteinExistence type="predicted"/>
<dbReference type="PANTHER" id="PTHR24345">
    <property type="entry name" value="SERINE/THREONINE-PROTEIN KINASE PLK"/>
    <property type="match status" value="1"/>
</dbReference>
<dbReference type="GO" id="GO:0005634">
    <property type="term" value="C:nucleus"/>
    <property type="evidence" value="ECO:0007669"/>
    <property type="project" value="TreeGrafter"/>
</dbReference>
<dbReference type="PROSITE" id="PS00108">
    <property type="entry name" value="PROTEIN_KINASE_ST"/>
    <property type="match status" value="1"/>
</dbReference>
<dbReference type="Proteomes" id="UP001295684">
    <property type="component" value="Unassembled WGS sequence"/>
</dbReference>
<evidence type="ECO:0000256" key="2">
    <source>
        <dbReference type="ARBA" id="ARBA00022679"/>
    </source>
</evidence>
<evidence type="ECO:0000256" key="5">
    <source>
        <dbReference type="ARBA" id="ARBA00022840"/>
    </source>
</evidence>
<keyword evidence="8" id="KW-1185">Reference proteome</keyword>
<organism evidence="7 8">
    <name type="scientific">Euplotes crassus</name>
    <dbReference type="NCBI Taxonomy" id="5936"/>
    <lineage>
        <taxon>Eukaryota</taxon>
        <taxon>Sar</taxon>
        <taxon>Alveolata</taxon>
        <taxon>Ciliophora</taxon>
        <taxon>Intramacronucleata</taxon>
        <taxon>Spirotrichea</taxon>
        <taxon>Hypotrichia</taxon>
        <taxon>Euplotida</taxon>
        <taxon>Euplotidae</taxon>
        <taxon>Moneuplotes</taxon>
    </lineage>
</organism>
<dbReference type="InterPro" id="IPR011009">
    <property type="entry name" value="Kinase-like_dom_sf"/>
</dbReference>
<feature type="domain" description="Protein kinase" evidence="6">
    <location>
        <begin position="32"/>
        <end position="345"/>
    </location>
</feature>
<accession>A0AAD1XH16</accession>
<dbReference type="PROSITE" id="PS50011">
    <property type="entry name" value="PROTEIN_KINASE_DOM"/>
    <property type="match status" value="1"/>
</dbReference>
<evidence type="ECO:0000256" key="3">
    <source>
        <dbReference type="ARBA" id="ARBA00022741"/>
    </source>
</evidence>
<evidence type="ECO:0000313" key="7">
    <source>
        <dbReference type="EMBL" id="CAI2372461.1"/>
    </source>
</evidence>
<name>A0AAD1XH16_EUPCR</name>
<dbReference type="GO" id="GO:0005524">
    <property type="term" value="F:ATP binding"/>
    <property type="evidence" value="ECO:0007669"/>
    <property type="project" value="UniProtKB-KW"/>
</dbReference>
<keyword evidence="2" id="KW-0808">Transferase</keyword>
<dbReference type="InterPro" id="IPR000719">
    <property type="entry name" value="Prot_kinase_dom"/>
</dbReference>
<evidence type="ECO:0000259" key="6">
    <source>
        <dbReference type="PROSITE" id="PS50011"/>
    </source>
</evidence>
<sequence>MNSSNEYEEAMKIASELSIDKLHSFPGNDTSPSGEKMLYSSPNSTVYLDSLSSESELNMNNSPRKVKELCVVKTVKGQAFCYLLGKEYRILKELDHPHIIKPIEFNQTKTLQEQSASLYLPYYSKGELFQLVKSKNGLGESLSCSYLKQISSAIEYLHELNIAHRDIKLENILVDDEANAKVIDFGFCYLSEYQTEEEHSKDIQTRVLESSIEANIMGTAAYLSPELIELTSNGGLSICDSPDKIAEKLDILKAGDIFALGVTLFTMVTGVAPFASATKNDANYRALLLGKRKKCDWFWKKHIIAKSMTEKGLLSEEFKNLVEGMLDPNPSDRLTIFSVVNHPWMSKFINPASEETNQVLC</sequence>
<evidence type="ECO:0000256" key="4">
    <source>
        <dbReference type="ARBA" id="ARBA00022777"/>
    </source>
</evidence>
<dbReference type="SUPFAM" id="SSF56112">
    <property type="entry name" value="Protein kinase-like (PK-like)"/>
    <property type="match status" value="1"/>
</dbReference>
<evidence type="ECO:0000256" key="1">
    <source>
        <dbReference type="ARBA" id="ARBA00022527"/>
    </source>
</evidence>
<comment type="caution">
    <text evidence="7">The sequence shown here is derived from an EMBL/GenBank/DDBJ whole genome shotgun (WGS) entry which is preliminary data.</text>
</comment>
<dbReference type="Pfam" id="PF00069">
    <property type="entry name" value="Pkinase"/>
    <property type="match status" value="1"/>
</dbReference>
<gene>
    <name evidence="7" type="ORF">ECRASSUSDP1_LOCUS13791</name>
</gene>